<name>A0A2G5CHG4_AQUCA</name>
<keyword evidence="2" id="KW-1185">Reference proteome</keyword>
<gene>
    <name evidence="1" type="ORF">AQUCO_05400081v1</name>
</gene>
<accession>A0A2G5CHG4</accession>
<dbReference type="AlphaFoldDB" id="A0A2G5CHG4"/>
<protein>
    <submittedName>
        <fullName evidence="1">Uncharacterized protein</fullName>
    </submittedName>
</protein>
<evidence type="ECO:0000313" key="1">
    <source>
        <dbReference type="EMBL" id="PIA30731.1"/>
    </source>
</evidence>
<reference evidence="1 2" key="1">
    <citation type="submission" date="2017-09" db="EMBL/GenBank/DDBJ databases">
        <title>WGS assembly of Aquilegia coerulea Goldsmith.</title>
        <authorList>
            <person name="Hodges S."/>
            <person name="Kramer E."/>
            <person name="Nordborg M."/>
            <person name="Tomkins J."/>
            <person name="Borevitz J."/>
            <person name="Derieg N."/>
            <person name="Yan J."/>
            <person name="Mihaltcheva S."/>
            <person name="Hayes R.D."/>
            <person name="Rokhsar D."/>
        </authorList>
    </citation>
    <scope>NUCLEOTIDE SEQUENCE [LARGE SCALE GENOMIC DNA]</scope>
    <source>
        <strain evidence="2">cv. Goldsmith</strain>
    </source>
</reference>
<dbReference type="Proteomes" id="UP000230069">
    <property type="component" value="Unassembled WGS sequence"/>
</dbReference>
<dbReference type="EMBL" id="KZ305071">
    <property type="protein sequence ID" value="PIA30731.1"/>
    <property type="molecule type" value="Genomic_DNA"/>
</dbReference>
<evidence type="ECO:0000313" key="2">
    <source>
        <dbReference type="Proteomes" id="UP000230069"/>
    </source>
</evidence>
<proteinExistence type="predicted"/>
<dbReference type="InParanoid" id="A0A2G5CHG4"/>
<organism evidence="1 2">
    <name type="scientific">Aquilegia coerulea</name>
    <name type="common">Rocky mountain columbine</name>
    <dbReference type="NCBI Taxonomy" id="218851"/>
    <lineage>
        <taxon>Eukaryota</taxon>
        <taxon>Viridiplantae</taxon>
        <taxon>Streptophyta</taxon>
        <taxon>Embryophyta</taxon>
        <taxon>Tracheophyta</taxon>
        <taxon>Spermatophyta</taxon>
        <taxon>Magnoliopsida</taxon>
        <taxon>Ranunculales</taxon>
        <taxon>Ranunculaceae</taxon>
        <taxon>Thalictroideae</taxon>
        <taxon>Aquilegia</taxon>
    </lineage>
</organism>
<sequence>MVPGVPLYMWQWCLLNYEESIVSVTDTNDHCYNDQWLRCGVKETKGFKDILQSVGSENTSILSFNLKKSWFYMV</sequence>